<dbReference type="InterPro" id="IPR001867">
    <property type="entry name" value="OmpR/PhoB-type_DNA-bd"/>
</dbReference>
<dbReference type="KEGG" id="hqn:M0220_03530"/>
<protein>
    <submittedName>
        <fullName evidence="4">Helix-turn-helix domain-containing protein</fullName>
    </submittedName>
</protein>
<dbReference type="GO" id="GO:0003677">
    <property type="term" value="F:DNA binding"/>
    <property type="evidence" value="ECO:0007669"/>
    <property type="project" value="UniProtKB-UniRule"/>
</dbReference>
<proteinExistence type="predicted"/>
<name>A0AA46TSA0_9GAMM</name>
<dbReference type="GO" id="GO:0000160">
    <property type="term" value="P:phosphorelay signal transduction system"/>
    <property type="evidence" value="ECO:0007669"/>
    <property type="project" value="InterPro"/>
</dbReference>
<dbReference type="AlphaFoldDB" id="A0AA46TSA0"/>
<dbReference type="SUPFAM" id="SSF46894">
    <property type="entry name" value="C-terminal effector domain of the bipartite response regulators"/>
    <property type="match status" value="1"/>
</dbReference>
<evidence type="ECO:0000256" key="2">
    <source>
        <dbReference type="PROSITE-ProRule" id="PRU01091"/>
    </source>
</evidence>
<dbReference type="SMART" id="SM00862">
    <property type="entry name" value="Trans_reg_C"/>
    <property type="match status" value="1"/>
</dbReference>
<dbReference type="RefSeq" id="WP_264018690.1">
    <property type="nucleotide sequence ID" value="NZ_CP096973.1"/>
</dbReference>
<feature type="DNA-binding region" description="OmpR/PhoB-type" evidence="2">
    <location>
        <begin position="1"/>
        <end position="76"/>
    </location>
</feature>
<dbReference type="CDD" id="cd00383">
    <property type="entry name" value="trans_reg_C"/>
    <property type="match status" value="1"/>
</dbReference>
<keyword evidence="5" id="KW-1185">Reference proteome</keyword>
<dbReference type="Pfam" id="PF00486">
    <property type="entry name" value="Trans_reg_C"/>
    <property type="match status" value="1"/>
</dbReference>
<feature type="domain" description="OmpR/PhoB-type" evidence="3">
    <location>
        <begin position="1"/>
        <end position="76"/>
    </location>
</feature>
<accession>A0AA46TSA0</accession>
<dbReference type="InterPro" id="IPR036388">
    <property type="entry name" value="WH-like_DNA-bd_sf"/>
</dbReference>
<evidence type="ECO:0000313" key="5">
    <source>
        <dbReference type="Proteomes" id="UP001164935"/>
    </source>
</evidence>
<dbReference type="GO" id="GO:0006355">
    <property type="term" value="P:regulation of DNA-templated transcription"/>
    <property type="evidence" value="ECO:0007669"/>
    <property type="project" value="InterPro"/>
</dbReference>
<dbReference type="InterPro" id="IPR016032">
    <property type="entry name" value="Sig_transdc_resp-reg_C-effctor"/>
</dbReference>
<dbReference type="EMBL" id="CP096973">
    <property type="protein sequence ID" value="UYO75239.1"/>
    <property type="molecule type" value="Genomic_DNA"/>
</dbReference>
<sequence length="91" mass="10510">MVLTEREYCLATLFFSKVDKLLTRAHLLELVWGIKGSVSTRTVDTHVSRLRRKLELDGRHGLRLRSIYQSGYRMEMSQTAIEKADTVSRPS</sequence>
<dbReference type="PROSITE" id="PS51755">
    <property type="entry name" value="OMPR_PHOB"/>
    <property type="match status" value="1"/>
</dbReference>
<gene>
    <name evidence="4" type="ORF">M0220_03530</name>
</gene>
<evidence type="ECO:0000313" key="4">
    <source>
        <dbReference type="EMBL" id="UYO75239.1"/>
    </source>
</evidence>
<keyword evidence="1 2" id="KW-0238">DNA-binding</keyword>
<dbReference type="Gene3D" id="1.10.10.10">
    <property type="entry name" value="Winged helix-like DNA-binding domain superfamily/Winged helix DNA-binding domain"/>
    <property type="match status" value="1"/>
</dbReference>
<reference evidence="4" key="1">
    <citation type="submission" date="2022-05" db="EMBL/GenBank/DDBJ databases">
        <title>Complete sequence of a novel PHA-producing Halomonas strain.</title>
        <authorList>
            <person name="Zheng Z."/>
        </authorList>
    </citation>
    <scope>NUCLEOTIDE SEQUENCE</scope>
    <source>
        <strain evidence="4">ZZQ-149</strain>
    </source>
</reference>
<organism evidence="4 5">
    <name type="scientific">Halomonas qinghailakensis</name>
    <dbReference type="NCBI Taxonomy" id="2937790"/>
    <lineage>
        <taxon>Bacteria</taxon>
        <taxon>Pseudomonadati</taxon>
        <taxon>Pseudomonadota</taxon>
        <taxon>Gammaproteobacteria</taxon>
        <taxon>Oceanospirillales</taxon>
        <taxon>Halomonadaceae</taxon>
        <taxon>Halomonas</taxon>
    </lineage>
</organism>
<evidence type="ECO:0000256" key="1">
    <source>
        <dbReference type="ARBA" id="ARBA00023125"/>
    </source>
</evidence>
<dbReference type="Proteomes" id="UP001164935">
    <property type="component" value="Chromosome"/>
</dbReference>
<evidence type="ECO:0000259" key="3">
    <source>
        <dbReference type="PROSITE" id="PS51755"/>
    </source>
</evidence>